<dbReference type="InterPro" id="IPR003313">
    <property type="entry name" value="AraC-bd"/>
</dbReference>
<dbReference type="SUPFAM" id="SSF46689">
    <property type="entry name" value="Homeodomain-like"/>
    <property type="match status" value="1"/>
</dbReference>
<evidence type="ECO:0000256" key="1">
    <source>
        <dbReference type="ARBA" id="ARBA00023015"/>
    </source>
</evidence>
<name>A0ABS4MF26_9LACO</name>
<dbReference type="PROSITE" id="PS01124">
    <property type="entry name" value="HTH_ARAC_FAMILY_2"/>
    <property type="match status" value="1"/>
</dbReference>
<comment type="caution">
    <text evidence="5">The sequence shown here is derived from an EMBL/GenBank/DDBJ whole genome shotgun (WGS) entry which is preliminary data.</text>
</comment>
<dbReference type="InterPro" id="IPR037923">
    <property type="entry name" value="HTH-like"/>
</dbReference>
<sequence>MQSYVSCRDIQQYLNNYYEKTKKTASLYDAVFGLYQQRQFHNLKNKQLPSSNNLQDQLINSLLDLKLDMLPMVTKPSQLDKNVSENYFMFNKKDARIMLQFHHEKTNMHYHDYFEINIVLKGQMKFTCQNETQIIKENSLVIISPLAHHKIEIIDDSQVICIAIKKSTFDNNFFSLLKNDNLLSKFFSNNLYSSSYNFLLFHIQTDELLIRTLQRIVDESYSDSPYANEICCNYISILLSYILRDLSNSTYNHPKNNFLPNKIAAIINLIKFQSNSVNLDFLSKNYGYDKAYLGKLIKQNTGHSFNYLRNYYRIQNSRRLLEFSDKSIAIISQEVGYNSPNHFERCFQKFMGTSPIKYRQQSLKSQMSYTKST</sequence>
<dbReference type="InterPro" id="IPR014710">
    <property type="entry name" value="RmlC-like_jellyroll"/>
</dbReference>
<organism evidence="5 6">
    <name type="scientific">Lactobacillus colini</name>
    <dbReference type="NCBI Taxonomy" id="1819254"/>
    <lineage>
        <taxon>Bacteria</taxon>
        <taxon>Bacillati</taxon>
        <taxon>Bacillota</taxon>
        <taxon>Bacilli</taxon>
        <taxon>Lactobacillales</taxon>
        <taxon>Lactobacillaceae</taxon>
        <taxon>Lactobacillus</taxon>
    </lineage>
</organism>
<keyword evidence="3" id="KW-0804">Transcription</keyword>
<reference evidence="5 6" key="1">
    <citation type="submission" date="2021-03" db="EMBL/GenBank/DDBJ databases">
        <title>Genomic Encyclopedia of Type Strains, Phase IV (KMG-IV): sequencing the most valuable type-strain genomes for metagenomic binning, comparative biology and taxonomic classification.</title>
        <authorList>
            <person name="Goeker M."/>
        </authorList>
    </citation>
    <scope>NUCLEOTIDE SEQUENCE [LARGE SCALE GENOMIC DNA]</scope>
    <source>
        <strain evidence="5 6">DSM 101872</strain>
    </source>
</reference>
<dbReference type="CDD" id="cd02208">
    <property type="entry name" value="cupin_RmlC-like"/>
    <property type="match status" value="1"/>
</dbReference>
<dbReference type="InterPro" id="IPR018060">
    <property type="entry name" value="HTH_AraC"/>
</dbReference>
<keyword evidence="6" id="KW-1185">Reference proteome</keyword>
<dbReference type="Pfam" id="PF02311">
    <property type="entry name" value="AraC_binding"/>
    <property type="match status" value="1"/>
</dbReference>
<gene>
    <name evidence="5" type="ORF">J2Z60_001436</name>
</gene>
<dbReference type="RefSeq" id="WP_209686999.1">
    <property type="nucleotide sequence ID" value="NZ_JAGGLU010000007.1"/>
</dbReference>
<dbReference type="PANTHER" id="PTHR43280">
    <property type="entry name" value="ARAC-FAMILY TRANSCRIPTIONAL REGULATOR"/>
    <property type="match status" value="1"/>
</dbReference>
<dbReference type="Gene3D" id="2.60.120.10">
    <property type="entry name" value="Jelly Rolls"/>
    <property type="match status" value="1"/>
</dbReference>
<dbReference type="InterPro" id="IPR009057">
    <property type="entry name" value="Homeodomain-like_sf"/>
</dbReference>
<evidence type="ECO:0000256" key="2">
    <source>
        <dbReference type="ARBA" id="ARBA00023125"/>
    </source>
</evidence>
<evidence type="ECO:0000256" key="3">
    <source>
        <dbReference type="ARBA" id="ARBA00023163"/>
    </source>
</evidence>
<dbReference type="SMART" id="SM00342">
    <property type="entry name" value="HTH_ARAC"/>
    <property type="match status" value="1"/>
</dbReference>
<dbReference type="Gene3D" id="1.10.10.60">
    <property type="entry name" value="Homeodomain-like"/>
    <property type="match status" value="1"/>
</dbReference>
<proteinExistence type="predicted"/>
<feature type="domain" description="HTH araC/xylS-type" evidence="4">
    <location>
        <begin position="261"/>
        <end position="361"/>
    </location>
</feature>
<evidence type="ECO:0000259" key="4">
    <source>
        <dbReference type="PROSITE" id="PS01124"/>
    </source>
</evidence>
<evidence type="ECO:0000313" key="6">
    <source>
        <dbReference type="Proteomes" id="UP001519292"/>
    </source>
</evidence>
<dbReference type="PANTHER" id="PTHR43280:SF28">
    <property type="entry name" value="HTH-TYPE TRANSCRIPTIONAL ACTIVATOR RHAS"/>
    <property type="match status" value="1"/>
</dbReference>
<dbReference type="InterPro" id="IPR018062">
    <property type="entry name" value="HTH_AraC-typ_CS"/>
</dbReference>
<evidence type="ECO:0000313" key="5">
    <source>
        <dbReference type="EMBL" id="MBP2058259.1"/>
    </source>
</evidence>
<keyword evidence="2" id="KW-0238">DNA-binding</keyword>
<keyword evidence="1" id="KW-0805">Transcription regulation</keyword>
<protein>
    <submittedName>
        <fullName evidence="5">YesN/AraC family two-component response regulator</fullName>
    </submittedName>
</protein>
<dbReference type="SUPFAM" id="SSF51215">
    <property type="entry name" value="Regulatory protein AraC"/>
    <property type="match status" value="1"/>
</dbReference>
<dbReference type="Pfam" id="PF12833">
    <property type="entry name" value="HTH_18"/>
    <property type="match status" value="1"/>
</dbReference>
<accession>A0ABS4MF26</accession>
<dbReference type="PROSITE" id="PS00041">
    <property type="entry name" value="HTH_ARAC_FAMILY_1"/>
    <property type="match status" value="1"/>
</dbReference>
<dbReference type="Proteomes" id="UP001519292">
    <property type="component" value="Unassembled WGS sequence"/>
</dbReference>
<dbReference type="EMBL" id="JAGGLU010000007">
    <property type="protein sequence ID" value="MBP2058259.1"/>
    <property type="molecule type" value="Genomic_DNA"/>
</dbReference>